<feature type="transmembrane region" description="Helical" evidence="3">
    <location>
        <begin position="82"/>
        <end position="100"/>
    </location>
</feature>
<feature type="coiled-coil region" evidence="1">
    <location>
        <begin position="274"/>
        <end position="301"/>
    </location>
</feature>
<feature type="compositionally biased region" description="Polar residues" evidence="2">
    <location>
        <begin position="568"/>
        <end position="577"/>
    </location>
</feature>
<gene>
    <name evidence="4" type="primary">KCH1</name>
    <name evidence="4" type="ORF">LTR97_004566</name>
</gene>
<dbReference type="AlphaFoldDB" id="A0AAN7VTQ0"/>
<dbReference type="PANTHER" id="PTHR36424:SF1">
    <property type="entry name" value="LOW AFFINITY K(+) TRANSPORTER 1-RELATED"/>
    <property type="match status" value="1"/>
</dbReference>
<proteinExistence type="predicted"/>
<reference evidence="4" key="1">
    <citation type="submission" date="2023-08" db="EMBL/GenBank/DDBJ databases">
        <title>Black Yeasts Isolated from many extreme environments.</title>
        <authorList>
            <person name="Coleine C."/>
            <person name="Stajich J.E."/>
            <person name="Selbmann L."/>
        </authorList>
    </citation>
    <scope>NUCLEOTIDE SEQUENCE</scope>
    <source>
        <strain evidence="4">CCFEE 5810</strain>
    </source>
</reference>
<feature type="region of interest" description="Disordered" evidence="2">
    <location>
        <begin position="748"/>
        <end position="788"/>
    </location>
</feature>
<keyword evidence="1" id="KW-0175">Coiled coil</keyword>
<comment type="caution">
    <text evidence="4">The sequence shown here is derived from an EMBL/GenBank/DDBJ whole genome shotgun (WGS) entry which is preliminary data.</text>
</comment>
<feature type="region of interest" description="Disordered" evidence="2">
    <location>
        <begin position="550"/>
        <end position="642"/>
    </location>
</feature>
<dbReference type="GO" id="GO:0015079">
    <property type="term" value="F:potassium ion transmembrane transporter activity"/>
    <property type="evidence" value="ECO:0007669"/>
    <property type="project" value="InterPro"/>
</dbReference>
<feature type="region of interest" description="Disordered" evidence="2">
    <location>
        <begin position="467"/>
        <end position="537"/>
    </location>
</feature>
<feature type="compositionally biased region" description="Polar residues" evidence="2">
    <location>
        <begin position="490"/>
        <end position="512"/>
    </location>
</feature>
<evidence type="ECO:0000256" key="2">
    <source>
        <dbReference type="SAM" id="MobiDB-lite"/>
    </source>
</evidence>
<feature type="compositionally biased region" description="Polar residues" evidence="2">
    <location>
        <begin position="440"/>
        <end position="451"/>
    </location>
</feature>
<feature type="transmembrane region" description="Helical" evidence="3">
    <location>
        <begin position="216"/>
        <end position="249"/>
    </location>
</feature>
<evidence type="ECO:0000256" key="1">
    <source>
        <dbReference type="SAM" id="Coils"/>
    </source>
</evidence>
<keyword evidence="3" id="KW-0472">Membrane</keyword>
<feature type="compositionally biased region" description="Polar residues" evidence="2">
    <location>
        <begin position="521"/>
        <end position="537"/>
    </location>
</feature>
<dbReference type="InterPro" id="IPR031606">
    <property type="entry name" value="Kch1/2"/>
</dbReference>
<dbReference type="GO" id="GO:0005886">
    <property type="term" value="C:plasma membrane"/>
    <property type="evidence" value="ECO:0007669"/>
    <property type="project" value="InterPro"/>
</dbReference>
<evidence type="ECO:0000313" key="4">
    <source>
        <dbReference type="EMBL" id="KAK5701748.1"/>
    </source>
</evidence>
<dbReference type="PANTHER" id="PTHR36424">
    <property type="entry name" value="PHEROMONE-REGULATED MEMBRANE PROTEIN 6"/>
    <property type="match status" value="1"/>
</dbReference>
<name>A0AAN7VTQ0_9PEZI</name>
<evidence type="ECO:0000256" key="3">
    <source>
        <dbReference type="SAM" id="Phobius"/>
    </source>
</evidence>
<feature type="compositionally biased region" description="Polar residues" evidence="2">
    <location>
        <begin position="618"/>
        <end position="632"/>
    </location>
</feature>
<dbReference type="Pfam" id="PF16944">
    <property type="entry name" value="KCH"/>
    <property type="match status" value="1"/>
</dbReference>
<accession>A0AAN7VTQ0</accession>
<evidence type="ECO:0000313" key="5">
    <source>
        <dbReference type="Proteomes" id="UP001310594"/>
    </source>
</evidence>
<keyword evidence="3" id="KW-0812">Transmembrane</keyword>
<protein>
    <submittedName>
        <fullName evidence="4">Potassium transporter</fullName>
    </submittedName>
</protein>
<organism evidence="4 5">
    <name type="scientific">Elasticomyces elasticus</name>
    <dbReference type="NCBI Taxonomy" id="574655"/>
    <lineage>
        <taxon>Eukaryota</taxon>
        <taxon>Fungi</taxon>
        <taxon>Dikarya</taxon>
        <taxon>Ascomycota</taxon>
        <taxon>Pezizomycotina</taxon>
        <taxon>Dothideomycetes</taxon>
        <taxon>Dothideomycetidae</taxon>
        <taxon>Mycosphaerellales</taxon>
        <taxon>Teratosphaeriaceae</taxon>
        <taxon>Elasticomyces</taxon>
    </lineage>
</organism>
<keyword evidence="3" id="KW-1133">Transmembrane helix</keyword>
<dbReference type="Proteomes" id="UP001310594">
    <property type="component" value="Unassembled WGS sequence"/>
</dbReference>
<sequence length="788" mass="87562">MGCGSAREKGPPEHSQQWSFITLSDFRRTSAWTPLAYIWLWCMGLVGIAVYAVDTFTAVNLLAFDKWNGQVQPVVPFKYSKWIFAACILLSWLLCFYEWFRAIRVIKRGGVAQSYMDPLAVTLQSIRPQGWRRFLVFTALTKSKKGADYIAFFVYFAFQSAVRIILAEGPRQAVNGMTLYSVMKADLIPSHGQHSNIGQFFLNVEELAGKQKEQAVILFSMLFTLVIWVFSALSLILATIFYLTFLWHYIPQRDGRLSIYCRRKIDRRLEKIVEHRVKEAIQEEEQKKQKAEKKAELKRMKTGETLAPKQPALIRQPTLPQMGATPEMAKEDKLPNFPLVRQDTSNTVATLPLYESRPPTRTGVQRQPTLPTIGDERPEMPSRMGTDWSTASYESDAPLLSNAGYAGGQDGRASPAPPPPAYTSRQNSNASFARPMPARTMTQGSQATQRSYALVSRMDTMHSQQRAFSPMPGTGPINSRPQPGQRFPVRSNTGFSFDTEQQSVVSPISPQDNYGRPMGPSSRQPTQESFRTAPMNRQDSQALTFNRPVYGSQHSQQRSFSRPMLAPQQASMASTMPISPPVEDSRHIATGDSYEMTRQAPYTSTPNEPTYVAFNPSAYPNASTPAPQTSGAFLQPGPPRRNITVTGQPGSSNNYFGAVDNVPQRSATAPIDQRHTTGYGDIISDYGDSARNSISPPTMGARHVSSVYDDQDLRSPPLPAEPMPSLARQYTASPMLIPHIADNGHASSVYSADDGLRSPATIRAPSPPRPLLQRGHTDSWEASGANRF</sequence>
<dbReference type="EMBL" id="JAVRQU010000006">
    <property type="protein sequence ID" value="KAK5701748.1"/>
    <property type="molecule type" value="Genomic_DNA"/>
</dbReference>
<feature type="region of interest" description="Disordered" evidence="2">
    <location>
        <begin position="354"/>
        <end position="452"/>
    </location>
</feature>
<feature type="transmembrane region" description="Helical" evidence="3">
    <location>
        <begin position="36"/>
        <end position="62"/>
    </location>
</feature>